<keyword evidence="2" id="KW-1185">Reference proteome</keyword>
<comment type="caution">
    <text evidence="1">The sequence shown here is derived from an EMBL/GenBank/DDBJ whole genome shotgun (WGS) entry which is preliminary data.</text>
</comment>
<evidence type="ECO:0000313" key="1">
    <source>
        <dbReference type="EMBL" id="CAK9052045.1"/>
    </source>
</evidence>
<dbReference type="EMBL" id="CAXAMN010018202">
    <property type="protein sequence ID" value="CAK9052045.1"/>
    <property type="molecule type" value="Genomic_DNA"/>
</dbReference>
<sequence>MDNHQRKNLAFNLNIAKSKESVPAARVKLVDEGEVTMIGCSAGPRSPKTINVFIDGKMSKLDMNGTWGMRSWNALHGAHAVRMAPVVLFLEVKAAEQAARAEREAGRLKRMNVLPAARYVSRPLLEEELLPRLLPTARGVVRVFSAELAEREGASPLKGLKPPRPKTLDDLFSDEPDFRKPSYYASGIDEEGHDDPFLRYELTSVLLLCESSGFILAFHCLQAKDPCS</sequence>
<name>A0ABP0MKP4_9DINO</name>
<organism evidence="1 2">
    <name type="scientific">Durusdinium trenchii</name>
    <dbReference type="NCBI Taxonomy" id="1381693"/>
    <lineage>
        <taxon>Eukaryota</taxon>
        <taxon>Sar</taxon>
        <taxon>Alveolata</taxon>
        <taxon>Dinophyceae</taxon>
        <taxon>Suessiales</taxon>
        <taxon>Symbiodiniaceae</taxon>
        <taxon>Durusdinium</taxon>
    </lineage>
</organism>
<evidence type="ECO:0000313" key="2">
    <source>
        <dbReference type="Proteomes" id="UP001642484"/>
    </source>
</evidence>
<proteinExistence type="predicted"/>
<dbReference type="Proteomes" id="UP001642484">
    <property type="component" value="Unassembled WGS sequence"/>
</dbReference>
<gene>
    <name evidence="1" type="ORF">CCMP2556_LOCUS26306</name>
</gene>
<reference evidence="1 2" key="1">
    <citation type="submission" date="2024-02" db="EMBL/GenBank/DDBJ databases">
        <authorList>
            <person name="Chen Y."/>
            <person name="Shah S."/>
            <person name="Dougan E. K."/>
            <person name="Thang M."/>
            <person name="Chan C."/>
        </authorList>
    </citation>
    <scope>NUCLEOTIDE SEQUENCE [LARGE SCALE GENOMIC DNA]</scope>
</reference>
<protein>
    <submittedName>
        <fullName evidence="1">Uncharacterized protein</fullName>
    </submittedName>
</protein>
<accession>A0ABP0MKP4</accession>